<accession>A0AAV1E8P8</accession>
<name>A0AAV1E8P8_OLDCO</name>
<evidence type="ECO:0000313" key="2">
    <source>
        <dbReference type="EMBL" id="CAI9116058.1"/>
    </source>
</evidence>
<feature type="chain" id="PRO_5043572615" evidence="1">
    <location>
        <begin position="32"/>
        <end position="96"/>
    </location>
</feature>
<proteinExistence type="predicted"/>
<feature type="signal peptide" evidence="1">
    <location>
        <begin position="1"/>
        <end position="31"/>
    </location>
</feature>
<evidence type="ECO:0000313" key="3">
    <source>
        <dbReference type="Proteomes" id="UP001161247"/>
    </source>
</evidence>
<keyword evidence="3" id="KW-1185">Reference proteome</keyword>
<evidence type="ECO:0000256" key="1">
    <source>
        <dbReference type="SAM" id="SignalP"/>
    </source>
</evidence>
<protein>
    <submittedName>
        <fullName evidence="2">OLC1v1017108C1</fullName>
    </submittedName>
</protein>
<reference evidence="2" key="1">
    <citation type="submission" date="2023-03" db="EMBL/GenBank/DDBJ databases">
        <authorList>
            <person name="Julca I."/>
        </authorList>
    </citation>
    <scope>NUCLEOTIDE SEQUENCE</scope>
</reference>
<gene>
    <name evidence="2" type="ORF">OLC1_LOCUS22446</name>
</gene>
<organism evidence="2 3">
    <name type="scientific">Oldenlandia corymbosa var. corymbosa</name>
    <dbReference type="NCBI Taxonomy" id="529605"/>
    <lineage>
        <taxon>Eukaryota</taxon>
        <taxon>Viridiplantae</taxon>
        <taxon>Streptophyta</taxon>
        <taxon>Embryophyta</taxon>
        <taxon>Tracheophyta</taxon>
        <taxon>Spermatophyta</taxon>
        <taxon>Magnoliopsida</taxon>
        <taxon>eudicotyledons</taxon>
        <taxon>Gunneridae</taxon>
        <taxon>Pentapetalae</taxon>
        <taxon>asterids</taxon>
        <taxon>lamiids</taxon>
        <taxon>Gentianales</taxon>
        <taxon>Rubiaceae</taxon>
        <taxon>Rubioideae</taxon>
        <taxon>Spermacoceae</taxon>
        <taxon>Hedyotis-Oldenlandia complex</taxon>
        <taxon>Oldenlandia</taxon>
    </lineage>
</organism>
<dbReference type="Proteomes" id="UP001161247">
    <property type="component" value="Chromosome 8"/>
</dbReference>
<sequence length="96" mass="11156">MASSKCNVLYLALFFDAIFLFLLSSSYPCEARVVEAKEENRVMVQCKERMIAGKKFWCCCERCHRSLERCKMGCQFFVRHRHSPPPPLSPSPPQRP</sequence>
<dbReference type="AlphaFoldDB" id="A0AAV1E8P8"/>
<keyword evidence="1" id="KW-0732">Signal</keyword>
<dbReference type="EMBL" id="OX459125">
    <property type="protein sequence ID" value="CAI9116058.1"/>
    <property type="molecule type" value="Genomic_DNA"/>
</dbReference>